<organism evidence="1 2">
    <name type="scientific">Methylobacterium hispanicum</name>
    <dbReference type="NCBI Taxonomy" id="270350"/>
    <lineage>
        <taxon>Bacteria</taxon>
        <taxon>Pseudomonadati</taxon>
        <taxon>Pseudomonadota</taxon>
        <taxon>Alphaproteobacteria</taxon>
        <taxon>Hyphomicrobiales</taxon>
        <taxon>Methylobacteriaceae</taxon>
        <taxon>Methylobacterium</taxon>
    </lineage>
</organism>
<evidence type="ECO:0000313" key="1">
    <source>
        <dbReference type="EMBL" id="GJD92442.1"/>
    </source>
</evidence>
<name>A0AAV4ZW82_9HYPH</name>
<dbReference type="Gene3D" id="1.25.40.10">
    <property type="entry name" value="Tetratricopeptide repeat domain"/>
    <property type="match status" value="1"/>
</dbReference>
<evidence type="ECO:0000313" key="2">
    <source>
        <dbReference type="Proteomes" id="UP001055247"/>
    </source>
</evidence>
<protein>
    <submittedName>
        <fullName evidence="1">Uncharacterized protein</fullName>
    </submittedName>
</protein>
<comment type="caution">
    <text evidence="1">The sequence shown here is derived from an EMBL/GenBank/DDBJ whole genome shotgun (WGS) entry which is preliminary data.</text>
</comment>
<dbReference type="EMBL" id="BPQO01000045">
    <property type="protein sequence ID" value="GJD92442.1"/>
    <property type="molecule type" value="Genomic_DNA"/>
</dbReference>
<sequence length="2001" mass="216021">MLPLVAVGSRKFEEMCRDLVPLVFPDLVVRTSLKRVNGTRQFGADVEGFDEDGEPAVVISAKCYNRVRAWDFRLWLDDFVRHLDGHWAGRRIRFFILAITHESNDDAMNEAARALAGELKRRGIGFRLWNVEEISKYLRRDPTLVDRYFHPAWRDAISGLPATAAPAAPMPTALAPPASTVSAGFLQHALAQYEVVLNERVDAATALSLDAAIGEVSRGRPGALRRWFDDARADAEAWARLSPATRCRALRAVAMVLLGQRDADGAERLLDEADALGPSAGNAPRALLLHVRGAAEEALALLVDLGGAREREIKAAILLETGRVAEAADIVNAAVGEAVTAEILRLRSIVALLEGRPDAAVADAQSAVERMPHGLAALLGLAAARFYRALVDGVRPLVGRPPEPLHPGLARGGIAAQEDLAAAAADFDRARQMAEEALRPDIETWRLAALLMNPARSDEAASCAADLLGRPMPDPLAVAWAMAYGLADRSSHVKKVYGDAIRDGTGTPSHLVVLALLAAGNDRPDRGRALLRRYADRFPLAADFLEGWRAQFGDAGVAQDPMAQAWNLARRSGDHGPLLDVARAEGADPGIVLAVAEFLVWREAWADLDALRTPLASVRTRRAVELSALGALRICDAAGCLGVLEEGAAAFEDHRLPAALIHLRIAANEALGRHAPVLADLMDLRRDGSDPFAHARVMDALVRIGDLEGLRREAERALDRGDLDPRHALNVAFALRAAAPATARRALVLAAGVPTPESAVGAVAALAADLGLAEVHERLFAALLNDPDASRHVVRIDTVEAAVALLERASDDHRERFREWLGGRTPFAVATAQDPRVFGRMFLATIEGRRDHLGDPFPMLLLSGAPRAAVPAADGDELRLDLSALLLASRLGMLPDLEGTFRLSVPLSAGEALIEMEAAYRDPSEDMVASVRELLEGRNRVIVEGAFPEGAVSVESLEAPGELSAPVLRALIERAFLSGHLDRDRADEACRLLGAADAELREVEAGVVIGRLSATRLAQARILAQVARGTRIYVPAVEAERLRHDVDDAIEEGRLRRRVSELRHLLAERLADGRWTTFSRAAEEGDVPTPAHVRCLLESISAHGHGPGSLWIEDRALSRATALGLLHLPDVLDLLRGRNAVDAVRRDRILEEARHAGYAWLPFELDAFRSALAAAPVEGTFLVETPTLARLRIWAAQDTALMRHLDMTPERGPDGHIVGEARRLLDAWGMARDLLARIWEDAEASQSERRARSDWVWANLRIDRFEGLPADESVETRRRLRAMHLASLLDLPLLRALGGETRPSSSWKGYVAWVLEAWGDPQAEADPRLREEVADIVGGHLAGLLELPEAASDVEAQAVRTSLLRLVRDFLTLLPKPWADAMASRPGVGDRMGLCDVMVLTIGPDDGEAGEEHQAAVTEVAAAWSALRAGAGEGARTVDVRLLDGQVARMEEVMAPDGRRGAAVILGDNRVEIDELSLVLLEADPAARTIPAEQRRPLLNPLGIITADDLEAIERTEDPNARFAALGRLLDMDLQRRLEGLEAKVRARGSLGLADLELPPPESVAAFLRVPAGQAAAGFAVVVCEALERDLDGNEAARRLAGLPFDPAGGYLQRRGAELALRPEGEERRPAVSPFVALMDLLALASVGDRNRIDAAVEALLTAIDLHGALWLALLRHFAAAAVRDPAWRGLEPEIRLAFLWSLSDQFALRLSIPRVNDRPIAEWLERAVSFPFSAQMQEDGFPEWYVRLTAKVTEPIVTACIVAQALRGGVDELAGPQALAALAAVLGRDETQPWLPDLGLVPPPPAVPDGFWVGLDPLGPDALGRWLGPGHPFAEREAEAIARGLLDATTIPETVHLLPPLLSVVDVRCVGADTLARIRATLVDAVESEAFEPDAGAMLRILSVEASVRSLDADLDGMTTILTRRAARCDAQWPATGPFDEAGARAAGFLFEAAFHFALAMPRPLPDRLAAFAACIEAVVCGFRRKPATHSDAKPANVPI</sequence>
<accession>A0AAV4ZW82</accession>
<proteinExistence type="predicted"/>
<reference evidence="1" key="1">
    <citation type="journal article" date="2016" name="Front. Microbiol.">
        <title>Genome Sequence of the Piezophilic, Mesophilic Sulfate-Reducing Bacterium Desulfovibrio indicus J2T.</title>
        <authorList>
            <person name="Cao J."/>
            <person name="Maignien L."/>
            <person name="Shao Z."/>
            <person name="Alain K."/>
            <person name="Jebbar M."/>
        </authorList>
    </citation>
    <scope>NUCLEOTIDE SEQUENCE</scope>
    <source>
        <strain evidence="1">DSM 16372</strain>
    </source>
</reference>
<keyword evidence="2" id="KW-1185">Reference proteome</keyword>
<reference evidence="1" key="2">
    <citation type="submission" date="2021-08" db="EMBL/GenBank/DDBJ databases">
        <authorList>
            <person name="Tani A."/>
            <person name="Ola A."/>
            <person name="Ogura Y."/>
            <person name="Katsura K."/>
            <person name="Hayashi T."/>
        </authorList>
    </citation>
    <scope>NUCLEOTIDE SEQUENCE</scope>
    <source>
        <strain evidence="1">DSM 16372</strain>
    </source>
</reference>
<dbReference type="InterPro" id="IPR011990">
    <property type="entry name" value="TPR-like_helical_dom_sf"/>
</dbReference>
<gene>
    <name evidence="1" type="ORF">BHAOGJBA_5996</name>
</gene>
<dbReference type="Proteomes" id="UP001055247">
    <property type="component" value="Unassembled WGS sequence"/>
</dbReference>